<evidence type="ECO:0000256" key="1">
    <source>
        <dbReference type="SAM" id="MobiDB-lite"/>
    </source>
</evidence>
<evidence type="ECO:0000313" key="3">
    <source>
        <dbReference type="Proteomes" id="UP000034103"/>
    </source>
</evidence>
<accession>A0A0F6RNM6</accession>
<gene>
    <name evidence="2" type="ORF">MYAER_3950</name>
</gene>
<dbReference type="PATRIC" id="fig|1641812.3.peg.4085"/>
<name>A0A0F6RNM6_MICAE</name>
<feature type="compositionally biased region" description="Basic and acidic residues" evidence="1">
    <location>
        <begin position="18"/>
        <end position="50"/>
    </location>
</feature>
<proteinExistence type="predicted"/>
<dbReference type="EMBL" id="CP011304">
    <property type="protein sequence ID" value="AKE66278.1"/>
    <property type="molecule type" value="Genomic_DNA"/>
</dbReference>
<organism evidence="2 3">
    <name type="scientific">Microcystis aeruginosa NIES-2549</name>
    <dbReference type="NCBI Taxonomy" id="1641812"/>
    <lineage>
        <taxon>Bacteria</taxon>
        <taxon>Bacillati</taxon>
        <taxon>Cyanobacteriota</taxon>
        <taxon>Cyanophyceae</taxon>
        <taxon>Oscillatoriophycideae</taxon>
        <taxon>Chroococcales</taxon>
        <taxon>Microcystaceae</taxon>
        <taxon>Microcystis</taxon>
    </lineage>
</organism>
<dbReference type="Proteomes" id="UP000034103">
    <property type="component" value="Chromosome"/>
</dbReference>
<protein>
    <submittedName>
        <fullName evidence="2">Uncharacterized protein</fullName>
    </submittedName>
</protein>
<dbReference type="HOGENOM" id="CLU_1254736_0_0_3"/>
<reference evidence="2 3" key="1">
    <citation type="journal article" date="2015" name="Genome Announc.">
        <title>Complete Genome Sequence of Microcystis aeruginosa NIES-2549, a Bloom-Forming Cyanobacterium from Lake Kasumigaura, Japan.</title>
        <authorList>
            <person name="Yamaguchi H."/>
            <person name="Suzuki S."/>
            <person name="Tanabe Y."/>
            <person name="Osana Y."/>
            <person name="Shimura Y."/>
            <person name="Ishida K."/>
            <person name="Kawachi M."/>
        </authorList>
    </citation>
    <scope>NUCLEOTIDE SEQUENCE [LARGE SCALE GENOMIC DNA]</scope>
    <source>
        <strain evidence="2 3">NIES-2549</strain>
    </source>
</reference>
<evidence type="ECO:0000313" key="2">
    <source>
        <dbReference type="EMBL" id="AKE66278.1"/>
    </source>
</evidence>
<feature type="region of interest" description="Disordered" evidence="1">
    <location>
        <begin position="14"/>
        <end position="50"/>
    </location>
</feature>
<dbReference type="AlphaFoldDB" id="A0A0F6RNM6"/>
<dbReference type="RefSeq" id="WP_046663256.1">
    <property type="nucleotide sequence ID" value="NZ_CP011304.1"/>
</dbReference>
<sequence>MSLFELFQRFTSNTHNPQLDESRRKHDQLPKTEYGKGERLTKSEIDRDKKTTFQRGKELGQLFRAAIEEHYSPSEQERVKDSLLKAINYLAIKARIFPDMDHENIWYTDYYDLIELAKDMSLGDDTLPHWPEEPNHSNRYLELTASDLIQIFLGFSEEALLDEYQFGADVDKWVKYLLRETLKSRQRFARERQKQNDALRFSPDIYKVIEREKNQQNIDQ</sequence>